<evidence type="ECO:0000313" key="1">
    <source>
        <dbReference type="EMBL" id="SEW25262.1"/>
    </source>
</evidence>
<name>A0A1I0QDW4_9FLAO</name>
<dbReference type="STRING" id="356305.SAMN05421841_1843"/>
<reference evidence="2" key="1">
    <citation type="submission" date="2016-10" db="EMBL/GenBank/DDBJ databases">
        <authorList>
            <person name="Varghese N."/>
            <person name="Submissions S."/>
        </authorList>
    </citation>
    <scope>NUCLEOTIDE SEQUENCE [LARGE SCALE GENOMIC DNA]</scope>
    <source>
        <strain evidence="2">DSM 17724</strain>
    </source>
</reference>
<protein>
    <recommendedName>
        <fullName evidence="3">DUF2185 domain-containing protein</fullName>
    </recommendedName>
</protein>
<dbReference type="EMBL" id="FOIU01000001">
    <property type="protein sequence ID" value="SEW25262.1"/>
    <property type="molecule type" value="Genomic_DNA"/>
</dbReference>
<accession>A0A1I0QDW4</accession>
<sequence>MENLAVITTKFVLEDNSPIVSVFKDEEGDWQFFGKEKGILEEDARVIKLEEILRIDKSIGDILAIKNRSHVWREDAG</sequence>
<keyword evidence="2" id="KW-1185">Reference proteome</keyword>
<dbReference type="AlphaFoldDB" id="A0A1I0QDW4"/>
<dbReference type="RefSeq" id="WP_089791698.1">
    <property type="nucleotide sequence ID" value="NZ_FOIU01000001.1"/>
</dbReference>
<dbReference type="Proteomes" id="UP000199469">
    <property type="component" value="Unassembled WGS sequence"/>
</dbReference>
<organism evidence="1 2">
    <name type="scientific">Chryseobacterium wanjuense</name>
    <dbReference type="NCBI Taxonomy" id="356305"/>
    <lineage>
        <taxon>Bacteria</taxon>
        <taxon>Pseudomonadati</taxon>
        <taxon>Bacteroidota</taxon>
        <taxon>Flavobacteriia</taxon>
        <taxon>Flavobacteriales</taxon>
        <taxon>Weeksellaceae</taxon>
        <taxon>Chryseobacterium group</taxon>
        <taxon>Chryseobacterium</taxon>
    </lineage>
</organism>
<evidence type="ECO:0008006" key="3">
    <source>
        <dbReference type="Google" id="ProtNLM"/>
    </source>
</evidence>
<gene>
    <name evidence="1" type="ORF">SAMN05421841_1843</name>
</gene>
<proteinExistence type="predicted"/>
<evidence type="ECO:0000313" key="2">
    <source>
        <dbReference type="Proteomes" id="UP000199469"/>
    </source>
</evidence>
<dbReference type="OrthoDB" id="9793188at2"/>